<dbReference type="PANTHER" id="PTHR30146:SF105">
    <property type="entry name" value="CATABOLITE CONTROL PROTEIN B"/>
    <property type="match status" value="1"/>
</dbReference>
<dbReference type="Pfam" id="PF00356">
    <property type="entry name" value="LacI"/>
    <property type="match status" value="1"/>
</dbReference>
<dbReference type="InterPro" id="IPR010982">
    <property type="entry name" value="Lambda_DNA-bd_dom_sf"/>
</dbReference>
<dbReference type="InterPro" id="IPR000843">
    <property type="entry name" value="HTH_LacI"/>
</dbReference>
<keyword evidence="3" id="KW-0804">Transcription</keyword>
<dbReference type="AlphaFoldDB" id="G5K1K0"/>
<reference evidence="5 6" key="1">
    <citation type="journal article" date="2014" name="Int. J. Syst. Evol. Microbiol.">
        <title>Phylogenomics and the dynamic genome evolution of the genus Streptococcus.</title>
        <authorList>
            <consortium name="The Broad Institute Genome Sequencing Platform"/>
            <person name="Richards V.P."/>
            <person name="Palmer S.R."/>
            <person name="Pavinski Bitar P.D."/>
            <person name="Qin X."/>
            <person name="Weinstock G.M."/>
            <person name="Highlander S.K."/>
            <person name="Town C.D."/>
            <person name="Burne R.A."/>
            <person name="Stanhope M.J."/>
        </authorList>
    </citation>
    <scope>NUCLEOTIDE SEQUENCE [LARGE SCALE GENOMIC DNA]</scope>
    <source>
        <strain evidence="5 6">707-05</strain>
    </source>
</reference>
<evidence type="ECO:0000313" key="5">
    <source>
        <dbReference type="EMBL" id="EHI70084.1"/>
    </source>
</evidence>
<dbReference type="SUPFAM" id="SSF47413">
    <property type="entry name" value="lambda repressor-like DNA-binding domains"/>
    <property type="match status" value="1"/>
</dbReference>
<dbReference type="GO" id="GO:0003700">
    <property type="term" value="F:DNA-binding transcription factor activity"/>
    <property type="evidence" value="ECO:0007669"/>
    <property type="project" value="TreeGrafter"/>
</dbReference>
<evidence type="ECO:0000313" key="6">
    <source>
        <dbReference type="Proteomes" id="UP000003330"/>
    </source>
</evidence>
<evidence type="ECO:0000256" key="2">
    <source>
        <dbReference type="ARBA" id="ARBA00023125"/>
    </source>
</evidence>
<protein>
    <submittedName>
        <fullName evidence="5">Bacterial regulatory protein, LacI family</fullName>
    </submittedName>
</protein>
<sequence length="91" mass="9928">MTSIRDIAALAGVAPSTVSRYLNQSGYVSQKTGEKIQTIIDASDYSPNLTARDLSRGKNHRIGVIIPHTKHPYFIDIIRGLMAASLESQSN</sequence>
<evidence type="ECO:0000256" key="1">
    <source>
        <dbReference type="ARBA" id="ARBA00023015"/>
    </source>
</evidence>
<dbReference type="STRING" id="764299.STRIC_2258"/>
<comment type="caution">
    <text evidence="5">The sequence shown here is derived from an EMBL/GenBank/DDBJ whole genome shotgun (WGS) entry which is preliminary data.</text>
</comment>
<evidence type="ECO:0000259" key="4">
    <source>
        <dbReference type="PROSITE" id="PS50932"/>
    </source>
</evidence>
<dbReference type="Gene3D" id="3.40.50.2300">
    <property type="match status" value="1"/>
</dbReference>
<dbReference type="SMART" id="SM00354">
    <property type="entry name" value="HTH_LACI"/>
    <property type="match status" value="1"/>
</dbReference>
<dbReference type="Gene3D" id="1.10.260.40">
    <property type="entry name" value="lambda repressor-like DNA-binding domains"/>
    <property type="match status" value="1"/>
</dbReference>
<dbReference type="EMBL" id="AEUX02000005">
    <property type="protein sequence ID" value="EHI70084.1"/>
    <property type="molecule type" value="Genomic_DNA"/>
</dbReference>
<feature type="domain" description="HTH lacI-type" evidence="4">
    <location>
        <begin position="2"/>
        <end position="56"/>
    </location>
</feature>
<dbReference type="GO" id="GO:0000976">
    <property type="term" value="F:transcription cis-regulatory region binding"/>
    <property type="evidence" value="ECO:0007669"/>
    <property type="project" value="TreeGrafter"/>
</dbReference>
<organism evidence="5 6">
    <name type="scientific">Streptococcus ictaluri 707-05</name>
    <dbReference type="NCBI Taxonomy" id="764299"/>
    <lineage>
        <taxon>Bacteria</taxon>
        <taxon>Bacillati</taxon>
        <taxon>Bacillota</taxon>
        <taxon>Bacilli</taxon>
        <taxon>Lactobacillales</taxon>
        <taxon>Streptococcaceae</taxon>
        <taxon>Streptococcus</taxon>
    </lineage>
</organism>
<dbReference type="eggNOG" id="COG1609">
    <property type="taxonomic scope" value="Bacteria"/>
</dbReference>
<accession>G5K1K0</accession>
<dbReference type="PROSITE" id="PS50932">
    <property type="entry name" value="HTH_LACI_2"/>
    <property type="match status" value="1"/>
</dbReference>
<evidence type="ECO:0000256" key="3">
    <source>
        <dbReference type="ARBA" id="ARBA00023163"/>
    </source>
</evidence>
<keyword evidence="6" id="KW-1185">Reference proteome</keyword>
<dbReference type="RefSeq" id="WP_008088248.1">
    <property type="nucleotide sequence ID" value="NZ_AEUX02000005.1"/>
</dbReference>
<name>G5K1K0_9STRE</name>
<proteinExistence type="predicted"/>
<dbReference type="CDD" id="cd01392">
    <property type="entry name" value="HTH_LacI"/>
    <property type="match status" value="1"/>
</dbReference>
<keyword evidence="1" id="KW-0805">Transcription regulation</keyword>
<gene>
    <name evidence="5" type="ORF">STRIC_2258</name>
</gene>
<keyword evidence="2" id="KW-0238">DNA-binding</keyword>
<dbReference type="PANTHER" id="PTHR30146">
    <property type="entry name" value="LACI-RELATED TRANSCRIPTIONAL REPRESSOR"/>
    <property type="match status" value="1"/>
</dbReference>
<dbReference type="Proteomes" id="UP000003330">
    <property type="component" value="Unassembled WGS sequence"/>
</dbReference>